<gene>
    <name evidence="3" type="ORF">K444DRAFT_368307</name>
</gene>
<dbReference type="EMBL" id="KZ613786">
    <property type="protein sequence ID" value="PMD61353.1"/>
    <property type="molecule type" value="Genomic_DNA"/>
</dbReference>
<dbReference type="InParanoid" id="A0A2J6TEC0"/>
<name>A0A2J6TEC0_9HELO</name>
<reference evidence="3 4" key="1">
    <citation type="submission" date="2016-04" db="EMBL/GenBank/DDBJ databases">
        <title>A degradative enzymes factory behind the ericoid mycorrhizal symbiosis.</title>
        <authorList>
            <consortium name="DOE Joint Genome Institute"/>
            <person name="Martino E."/>
            <person name="Morin E."/>
            <person name="Grelet G."/>
            <person name="Kuo A."/>
            <person name="Kohler A."/>
            <person name="Daghino S."/>
            <person name="Barry K."/>
            <person name="Choi C."/>
            <person name="Cichocki N."/>
            <person name="Clum A."/>
            <person name="Copeland A."/>
            <person name="Hainaut M."/>
            <person name="Haridas S."/>
            <person name="Labutti K."/>
            <person name="Lindquist E."/>
            <person name="Lipzen A."/>
            <person name="Khouja H.-R."/>
            <person name="Murat C."/>
            <person name="Ohm R."/>
            <person name="Olson A."/>
            <person name="Spatafora J."/>
            <person name="Veneault-Fourrey C."/>
            <person name="Henrissat B."/>
            <person name="Grigoriev I."/>
            <person name="Martin F."/>
            <person name="Perotto S."/>
        </authorList>
    </citation>
    <scope>NUCLEOTIDE SEQUENCE [LARGE SCALE GENOMIC DNA]</scope>
    <source>
        <strain evidence="3 4">E</strain>
    </source>
</reference>
<keyword evidence="4" id="KW-1185">Reference proteome</keyword>
<protein>
    <recommendedName>
        <fullName evidence="5">Secreted protein</fullName>
    </recommendedName>
</protein>
<evidence type="ECO:0000313" key="3">
    <source>
        <dbReference type="EMBL" id="PMD61353.1"/>
    </source>
</evidence>
<keyword evidence="1" id="KW-0472">Membrane</keyword>
<dbReference type="AlphaFoldDB" id="A0A2J6TEC0"/>
<feature type="transmembrane region" description="Helical" evidence="1">
    <location>
        <begin position="66"/>
        <end position="88"/>
    </location>
</feature>
<feature type="chain" id="PRO_5014334733" description="Secreted protein" evidence="2">
    <location>
        <begin position="22"/>
        <end position="95"/>
    </location>
</feature>
<evidence type="ECO:0000256" key="2">
    <source>
        <dbReference type="SAM" id="SignalP"/>
    </source>
</evidence>
<dbReference type="RefSeq" id="XP_024738257.1">
    <property type="nucleotide sequence ID" value="XM_024872251.1"/>
</dbReference>
<keyword evidence="1" id="KW-0812">Transmembrane</keyword>
<evidence type="ECO:0008006" key="5">
    <source>
        <dbReference type="Google" id="ProtNLM"/>
    </source>
</evidence>
<dbReference type="GeneID" id="36580332"/>
<accession>A0A2J6TEC0</accession>
<organism evidence="3 4">
    <name type="scientific">Hyaloscypha bicolor E</name>
    <dbReference type="NCBI Taxonomy" id="1095630"/>
    <lineage>
        <taxon>Eukaryota</taxon>
        <taxon>Fungi</taxon>
        <taxon>Dikarya</taxon>
        <taxon>Ascomycota</taxon>
        <taxon>Pezizomycotina</taxon>
        <taxon>Leotiomycetes</taxon>
        <taxon>Helotiales</taxon>
        <taxon>Hyaloscyphaceae</taxon>
        <taxon>Hyaloscypha</taxon>
        <taxon>Hyaloscypha bicolor</taxon>
    </lineage>
</organism>
<evidence type="ECO:0000313" key="4">
    <source>
        <dbReference type="Proteomes" id="UP000235371"/>
    </source>
</evidence>
<sequence>MRHVCFLSFFLSFFLSYPARCCVYCLTERRDSFYVGLRGAIIKGEESNMESGAERANIRRLRFCGLLAMSILNAYLRSFQLCIIVIIMRFRIFNF</sequence>
<keyword evidence="2" id="KW-0732">Signal</keyword>
<feature type="signal peptide" evidence="2">
    <location>
        <begin position="1"/>
        <end position="21"/>
    </location>
</feature>
<evidence type="ECO:0000256" key="1">
    <source>
        <dbReference type="SAM" id="Phobius"/>
    </source>
</evidence>
<keyword evidence="1" id="KW-1133">Transmembrane helix</keyword>
<dbReference type="Proteomes" id="UP000235371">
    <property type="component" value="Unassembled WGS sequence"/>
</dbReference>
<proteinExistence type="predicted"/>